<gene>
    <name evidence="2" type="ORF">IPH26_17835</name>
</gene>
<sequence length="71" mass="7863">MELAEGHRLEAEPTDRDALFGSEPAGLIEADLLEYRTRWPESKAETGRPLHFNAGLGLGCVFTACAFRRSK</sequence>
<name>A0A9D7E6F9_9PROT</name>
<evidence type="ECO:0000313" key="2">
    <source>
        <dbReference type="EMBL" id="MBK6974712.1"/>
    </source>
</evidence>
<dbReference type="Proteomes" id="UP000807785">
    <property type="component" value="Unassembled WGS sequence"/>
</dbReference>
<evidence type="ECO:0000256" key="1">
    <source>
        <dbReference type="SAM" id="MobiDB-lite"/>
    </source>
</evidence>
<organism evidence="2 3">
    <name type="scientific">Candidatus Methylophosphatis roskildensis</name>
    <dbReference type="NCBI Taxonomy" id="2899263"/>
    <lineage>
        <taxon>Bacteria</taxon>
        <taxon>Pseudomonadati</taxon>
        <taxon>Pseudomonadota</taxon>
        <taxon>Betaproteobacteria</taxon>
        <taxon>Nitrosomonadales</taxon>
        <taxon>Sterolibacteriaceae</taxon>
        <taxon>Candidatus Methylophosphatis</taxon>
    </lineage>
</organism>
<dbReference type="EMBL" id="JADJEV010000004">
    <property type="protein sequence ID" value="MBK6974712.1"/>
    <property type="molecule type" value="Genomic_DNA"/>
</dbReference>
<proteinExistence type="predicted"/>
<dbReference type="AlphaFoldDB" id="A0A9D7E6F9"/>
<accession>A0A9D7E6F9</accession>
<reference evidence="2" key="1">
    <citation type="submission" date="2020-10" db="EMBL/GenBank/DDBJ databases">
        <title>Connecting structure to function with the recovery of over 1000 high-quality activated sludge metagenome-assembled genomes encoding full-length rRNA genes using long-read sequencing.</title>
        <authorList>
            <person name="Singleton C.M."/>
            <person name="Petriglieri F."/>
            <person name="Kristensen J.M."/>
            <person name="Kirkegaard R.H."/>
            <person name="Michaelsen T.Y."/>
            <person name="Andersen M.H."/>
            <person name="Karst S.M."/>
            <person name="Dueholm M.S."/>
            <person name="Nielsen P.H."/>
            <person name="Albertsen M."/>
        </authorList>
    </citation>
    <scope>NUCLEOTIDE SEQUENCE</scope>
    <source>
        <strain evidence="2">Bjer_18-Q3-R1-45_BAT3C.347</strain>
    </source>
</reference>
<feature type="region of interest" description="Disordered" evidence="1">
    <location>
        <begin position="1"/>
        <end position="20"/>
    </location>
</feature>
<feature type="compositionally biased region" description="Basic and acidic residues" evidence="1">
    <location>
        <begin position="1"/>
        <end position="18"/>
    </location>
</feature>
<comment type="caution">
    <text evidence="2">The sequence shown here is derived from an EMBL/GenBank/DDBJ whole genome shotgun (WGS) entry which is preliminary data.</text>
</comment>
<protein>
    <submittedName>
        <fullName evidence="2">Uncharacterized protein</fullName>
    </submittedName>
</protein>
<evidence type="ECO:0000313" key="3">
    <source>
        <dbReference type="Proteomes" id="UP000807785"/>
    </source>
</evidence>